<reference evidence="1 2" key="1">
    <citation type="submission" date="2017-10" db="EMBL/GenBank/DDBJ databases">
        <title>Development of genomic resources for the powdery mildew, Erysiphe pulchra.</title>
        <authorList>
            <person name="Wadl P.A."/>
            <person name="Mack B.M."/>
            <person name="Moore G."/>
            <person name="Beltz S.B."/>
        </authorList>
    </citation>
    <scope>NUCLEOTIDE SEQUENCE [LARGE SCALE GENOMIC DNA]</scope>
    <source>
        <strain evidence="1">Cflorida</strain>
    </source>
</reference>
<dbReference type="Proteomes" id="UP000237438">
    <property type="component" value="Unassembled WGS sequence"/>
</dbReference>
<accession>A0A2S4PXF8</accession>
<name>A0A2S4PXF8_9PEZI</name>
<comment type="caution">
    <text evidence="1">The sequence shown here is derived from an EMBL/GenBank/DDBJ whole genome shotgun (WGS) entry which is preliminary data.</text>
</comment>
<proteinExistence type="predicted"/>
<sequence>MNKLTRSGVPKLTLLFFDGDGQNADHLMAVSKISVKAEAWINQKLLDRTIMLDREKPTMMEVETFEMEFRSRFPGSLTASA</sequence>
<evidence type="ECO:0000313" key="2">
    <source>
        <dbReference type="Proteomes" id="UP000237438"/>
    </source>
</evidence>
<evidence type="ECO:0000313" key="1">
    <source>
        <dbReference type="EMBL" id="POS86652.1"/>
    </source>
</evidence>
<dbReference type="AlphaFoldDB" id="A0A2S4PXF8"/>
<organism evidence="1 2">
    <name type="scientific">Erysiphe pulchra</name>
    <dbReference type="NCBI Taxonomy" id="225359"/>
    <lineage>
        <taxon>Eukaryota</taxon>
        <taxon>Fungi</taxon>
        <taxon>Dikarya</taxon>
        <taxon>Ascomycota</taxon>
        <taxon>Pezizomycotina</taxon>
        <taxon>Leotiomycetes</taxon>
        <taxon>Erysiphales</taxon>
        <taxon>Erysiphaceae</taxon>
        <taxon>Erysiphe</taxon>
    </lineage>
</organism>
<protein>
    <submittedName>
        <fullName evidence="1">Uncharacterized protein</fullName>
    </submittedName>
</protein>
<keyword evidence="2" id="KW-1185">Reference proteome</keyword>
<gene>
    <name evidence="1" type="ORF">EPUL_001475</name>
</gene>
<dbReference type="EMBL" id="PEDP01000281">
    <property type="protein sequence ID" value="POS86652.1"/>
    <property type="molecule type" value="Genomic_DNA"/>
</dbReference>